<protein>
    <submittedName>
        <fullName evidence="2">Uncharacterized protein</fullName>
    </submittedName>
</protein>
<dbReference type="EMBL" id="BTGB01000005">
    <property type="protein sequence ID" value="GMM47257.1"/>
    <property type="molecule type" value="Genomic_DNA"/>
</dbReference>
<dbReference type="Proteomes" id="UP001378960">
    <property type="component" value="Unassembled WGS sequence"/>
</dbReference>
<dbReference type="AlphaFoldDB" id="A0AAV5R8E6"/>
<sequence length="453" mass="52032">MSLDSAFTPKKKRRGRPALKKNQPICNIGESTIQLKLNFTEESNASEQSEAIAKKGFQSTPMMKLSPTKDLKNRKDEPKGVLCELNTNYKSPTIRKKNKNNEIMFISENQSVLSSSPMSNIMTSDGHILQSSPLNTSPLVRDKVFNYGNINNEMLQSSPVDHIVYSNDNYDEQFIKFINSSPVCISNTPKRNDILNTSSPRSVKRNKIQNKLEHELTNNNGIDKDENINTSTSSKHRQKLDGKSVDLKNHRFNYRYKLTVNIDDYGEAKIFSRLLENKFISIDELNQLYYEYSARVDQGKFEDSKIQTPILNHEIKTTSLSKIQHTRGGKEEKLRLNIPNRYEEFINERRHLDNNRTIFLSKCMKNDAFMTNNSIYLPCKENQFNNSIRKSDNFNHHYNDNISIESSPLKRTFISAGLEGPAVLIEDMLDLDSLPNVPSNDALRALHEILDEK</sequence>
<evidence type="ECO:0000256" key="1">
    <source>
        <dbReference type="SAM" id="MobiDB-lite"/>
    </source>
</evidence>
<name>A0AAV5R8E6_PICKL</name>
<evidence type="ECO:0000313" key="2">
    <source>
        <dbReference type="EMBL" id="GMM47257.1"/>
    </source>
</evidence>
<keyword evidence="3" id="KW-1185">Reference proteome</keyword>
<evidence type="ECO:0000313" key="3">
    <source>
        <dbReference type="Proteomes" id="UP001378960"/>
    </source>
</evidence>
<reference evidence="2 3" key="1">
    <citation type="journal article" date="2023" name="Elife">
        <title>Identification of key yeast species and microbe-microbe interactions impacting larval growth of Drosophila in the wild.</title>
        <authorList>
            <person name="Mure A."/>
            <person name="Sugiura Y."/>
            <person name="Maeda R."/>
            <person name="Honda K."/>
            <person name="Sakurai N."/>
            <person name="Takahashi Y."/>
            <person name="Watada M."/>
            <person name="Katoh T."/>
            <person name="Gotoh A."/>
            <person name="Gotoh Y."/>
            <person name="Taniguchi I."/>
            <person name="Nakamura K."/>
            <person name="Hayashi T."/>
            <person name="Katayama T."/>
            <person name="Uemura T."/>
            <person name="Hattori Y."/>
        </authorList>
    </citation>
    <scope>NUCLEOTIDE SEQUENCE [LARGE SCALE GENOMIC DNA]</scope>
    <source>
        <strain evidence="2 3">PK-24</strain>
    </source>
</reference>
<feature type="region of interest" description="Disordered" evidence="1">
    <location>
        <begin position="218"/>
        <end position="242"/>
    </location>
</feature>
<proteinExistence type="predicted"/>
<feature type="region of interest" description="Disordered" evidence="1">
    <location>
        <begin position="1"/>
        <end position="22"/>
    </location>
</feature>
<accession>A0AAV5R8E6</accession>
<comment type="caution">
    <text evidence="2">The sequence shown here is derived from an EMBL/GenBank/DDBJ whole genome shotgun (WGS) entry which is preliminary data.</text>
</comment>
<gene>
    <name evidence="2" type="ORF">DAPK24_038320</name>
</gene>
<feature type="compositionally biased region" description="Basic and acidic residues" evidence="1">
    <location>
        <begin position="218"/>
        <end position="227"/>
    </location>
</feature>
<organism evidence="2 3">
    <name type="scientific">Pichia kluyveri</name>
    <name type="common">Yeast</name>
    <dbReference type="NCBI Taxonomy" id="36015"/>
    <lineage>
        <taxon>Eukaryota</taxon>
        <taxon>Fungi</taxon>
        <taxon>Dikarya</taxon>
        <taxon>Ascomycota</taxon>
        <taxon>Saccharomycotina</taxon>
        <taxon>Pichiomycetes</taxon>
        <taxon>Pichiales</taxon>
        <taxon>Pichiaceae</taxon>
        <taxon>Pichia</taxon>
    </lineage>
</organism>
<feature type="compositionally biased region" description="Basic residues" evidence="1">
    <location>
        <begin position="9"/>
        <end position="19"/>
    </location>
</feature>